<dbReference type="NCBIfam" id="TIGR00966">
    <property type="entry name" value="transloc_SecF"/>
    <property type="match status" value="1"/>
</dbReference>
<evidence type="ECO:0000313" key="14">
    <source>
        <dbReference type="Proteomes" id="UP000824091"/>
    </source>
</evidence>
<comment type="caution">
    <text evidence="9">Lacks conserved residue(s) required for the propagation of feature annotation.</text>
</comment>
<gene>
    <name evidence="9 13" type="primary">secD</name>
    <name evidence="10" type="synonym">secF</name>
    <name evidence="13" type="ORF">IAD16_02005</name>
</gene>
<evidence type="ECO:0000256" key="1">
    <source>
        <dbReference type="ARBA" id="ARBA00004651"/>
    </source>
</evidence>
<reference evidence="13" key="2">
    <citation type="journal article" date="2021" name="PeerJ">
        <title>Extensive microbial diversity within the chicken gut microbiome revealed by metagenomics and culture.</title>
        <authorList>
            <person name="Gilroy R."/>
            <person name="Ravi A."/>
            <person name="Getino M."/>
            <person name="Pursley I."/>
            <person name="Horton D.L."/>
            <person name="Alikhan N.F."/>
            <person name="Baker D."/>
            <person name="Gharbi K."/>
            <person name="Hall N."/>
            <person name="Watson M."/>
            <person name="Adriaenssens E.M."/>
            <person name="Foster-Nyarko E."/>
            <person name="Jarju S."/>
            <person name="Secka A."/>
            <person name="Antonio M."/>
            <person name="Oren A."/>
            <person name="Chaudhuri R.R."/>
            <person name="La Ragione R."/>
            <person name="Hildebrand F."/>
            <person name="Pallen M.J."/>
        </authorList>
    </citation>
    <scope>NUCLEOTIDE SEQUENCE</scope>
    <source>
        <strain evidence="13">11300</strain>
    </source>
</reference>
<evidence type="ECO:0000256" key="7">
    <source>
        <dbReference type="ARBA" id="ARBA00023010"/>
    </source>
</evidence>
<dbReference type="InterPro" id="IPR054384">
    <property type="entry name" value="SecDF_P1_head"/>
</dbReference>
<dbReference type="GO" id="GO:0015450">
    <property type="term" value="F:protein-transporting ATPase activity"/>
    <property type="evidence" value="ECO:0007669"/>
    <property type="project" value="InterPro"/>
</dbReference>
<dbReference type="InterPro" id="IPR022813">
    <property type="entry name" value="SecD/SecF_arch_bac"/>
</dbReference>
<feature type="domain" description="Protein export membrane protein SecD/SecF C-terminal" evidence="11">
    <location>
        <begin position="245"/>
        <end position="402"/>
    </location>
</feature>
<evidence type="ECO:0000256" key="6">
    <source>
        <dbReference type="ARBA" id="ARBA00022989"/>
    </source>
</evidence>
<accession>A0A9D1I2T4</accession>
<dbReference type="InterPro" id="IPR048634">
    <property type="entry name" value="SecD_SecF_C"/>
</dbReference>
<dbReference type="GO" id="GO:0043952">
    <property type="term" value="P:protein transport by the Sec complex"/>
    <property type="evidence" value="ECO:0007669"/>
    <property type="project" value="UniProtKB-UniRule"/>
</dbReference>
<comment type="function">
    <text evidence="9">Part of the Sec protein translocase complex. Interacts with the SecYEG preprotein conducting channel. SecDF uses the proton motive force (PMF) to complete protein translocation after the ATP-dependent function of SecA.</text>
</comment>
<feature type="transmembrane region" description="Helical" evidence="9">
    <location>
        <begin position="613"/>
        <end position="632"/>
    </location>
</feature>
<dbReference type="PANTHER" id="PTHR30081:SF1">
    <property type="entry name" value="PROTEIN TRANSLOCASE SUBUNIT SECD"/>
    <property type="match status" value="1"/>
</dbReference>
<comment type="subunit">
    <text evidence="9">Forms a complex with SecF. Part of the essential Sec protein translocation apparatus which comprises SecA, SecYEG and auxiliary proteins SecDF. Other proteins may also be involved.</text>
</comment>
<evidence type="ECO:0000256" key="2">
    <source>
        <dbReference type="ARBA" id="ARBA00022448"/>
    </source>
</evidence>
<feature type="transmembrane region" description="Helical" evidence="9">
    <location>
        <begin position="308"/>
        <end position="329"/>
    </location>
</feature>
<dbReference type="PANTHER" id="PTHR30081">
    <property type="entry name" value="PROTEIN-EXPORT MEMBRANE PROTEIN SEC"/>
    <property type="match status" value="1"/>
</dbReference>
<feature type="transmembrane region" description="Helical" evidence="9">
    <location>
        <begin position="588"/>
        <end position="607"/>
    </location>
</feature>
<dbReference type="GO" id="GO:0005886">
    <property type="term" value="C:plasma membrane"/>
    <property type="evidence" value="ECO:0007669"/>
    <property type="project" value="UniProtKB-SubCell"/>
</dbReference>
<dbReference type="NCBIfam" id="TIGR00916">
    <property type="entry name" value="2A0604s01"/>
    <property type="match status" value="2"/>
</dbReference>
<feature type="transmembrane region" description="Helical" evidence="9">
    <location>
        <begin position="559"/>
        <end position="576"/>
    </location>
</feature>
<dbReference type="Gene3D" id="1.20.1640.10">
    <property type="entry name" value="Multidrug efflux transporter AcrB transmembrane domain"/>
    <property type="match status" value="2"/>
</dbReference>
<dbReference type="InterPro" id="IPR055344">
    <property type="entry name" value="SecD_SecF_C_bact"/>
</dbReference>
<sequence>MNQTIRRVLAIIVLAVTVFAWYISIFGIGSMSSAEDALKYGLDINGGVYVVMEAQTDLEGEELRSLMDQTRAVIDNRVNQMGVAESSVTIEGSNRIRVEIPGAEDAQEAIDAIGRTAQLRFVLADGSLVVDGSNVRDAQIATDGAYYKIELEFDDEGATLFEEGTRKALSGEVESTIDGVYPNQIAIVLDDEIIVHPDVQQVISGGHCEITGNYSREEASTTAALIRGGALPVDLVEVQSSVQAASVGADALDKSIIAGAIGIGLVFVLMLIFYGLLGLMADIALMLYVAMFIWSMSLMDVVLTLPGIAALILSIGMAVDANVIIFSRIKEEICAGKSIRVAVNAGFKNALSTVLDAQITTLIAAVVLYEVGTTSVKGFALTLMIGIIISIFTAVIITHLFMSLIAESRRFAKNRYFGVNDDGTPRQFLHKTFAFIRHRKVFYGVSIAIMAVGLIFGAVRGLNYGIDFTGGTMIQLELHEQVPISRVEQAIAEYDLDPSIIYSGENNTQVVIKTTSFLDNQQRGEVIDTLSETFQLTDGDILASEQFGPSVGNELKTNAVIAVLIASAGMLIYIIFRFKSWKYGFSSIAGVVHDVLIVLSFYAIFGFTVNNPFIAAILTLVGYSINDTIVIFDRIRENERINKKTSLESNIDNSINSTLNRTIMTSLTTFVVMIPLCIMVSESIREFIIPLMIGIVVGCYSSIFVCSPMYYDLNRNSTGSKYLRQTKKAKKQKK</sequence>
<dbReference type="Gene3D" id="3.30.70.3220">
    <property type="match status" value="1"/>
</dbReference>
<feature type="transmembrane region" description="Helical" evidence="9">
    <location>
        <begin position="687"/>
        <end position="711"/>
    </location>
</feature>
<dbReference type="NCBIfam" id="TIGR01129">
    <property type="entry name" value="secD"/>
    <property type="match status" value="1"/>
</dbReference>
<dbReference type="PRINTS" id="PR01755">
    <property type="entry name" value="SECFTRNLCASE"/>
</dbReference>
<feature type="transmembrane region" description="Helical" evidence="9">
    <location>
        <begin position="283"/>
        <end position="302"/>
    </location>
</feature>
<evidence type="ECO:0000259" key="11">
    <source>
        <dbReference type="Pfam" id="PF02355"/>
    </source>
</evidence>
<evidence type="ECO:0000259" key="12">
    <source>
        <dbReference type="Pfam" id="PF22599"/>
    </source>
</evidence>
<dbReference type="Proteomes" id="UP000824091">
    <property type="component" value="Unassembled WGS sequence"/>
</dbReference>
<feature type="transmembrane region" description="Helical" evidence="9">
    <location>
        <begin position="381"/>
        <end position="406"/>
    </location>
</feature>
<dbReference type="AlphaFoldDB" id="A0A9D1I2T4"/>
<keyword evidence="7 9" id="KW-0811">Translocation</keyword>
<dbReference type="InterPro" id="IPR005791">
    <property type="entry name" value="SecD"/>
</dbReference>
<evidence type="ECO:0000256" key="5">
    <source>
        <dbReference type="ARBA" id="ARBA00022927"/>
    </source>
</evidence>
<dbReference type="InterPro" id="IPR022646">
    <property type="entry name" value="SecD/SecF_CS"/>
</dbReference>
<feature type="transmembrane region" description="Helical" evidence="9">
    <location>
        <begin position="441"/>
        <end position="459"/>
    </location>
</feature>
<evidence type="ECO:0000256" key="10">
    <source>
        <dbReference type="HAMAP-Rule" id="MF_01464"/>
    </source>
</evidence>
<keyword evidence="2 9" id="KW-0813">Transport</keyword>
<comment type="similarity">
    <text evidence="10">Belongs to the SecD/SecF family. SecF subfamily.</text>
</comment>
<keyword evidence="6 9" id="KW-1133">Transmembrane helix</keyword>
<dbReference type="Pfam" id="PF02355">
    <property type="entry name" value="SecD_SecF_C"/>
    <property type="match status" value="2"/>
</dbReference>
<dbReference type="HAMAP" id="MF_01464_B">
    <property type="entry name" value="SecF_B"/>
    <property type="match status" value="1"/>
</dbReference>
<comment type="subunit">
    <text evidence="10">Forms a complex with SecD. Part of the essential Sec protein translocation apparatus which comprises SecA, SecYEG and auxiliary proteins SecDF. Other proteins may also be involved.</text>
</comment>
<reference evidence="13" key="1">
    <citation type="submission" date="2020-10" db="EMBL/GenBank/DDBJ databases">
        <authorList>
            <person name="Gilroy R."/>
        </authorList>
    </citation>
    <scope>NUCLEOTIDE SEQUENCE</scope>
    <source>
        <strain evidence="13">11300</strain>
    </source>
</reference>
<evidence type="ECO:0000313" key="13">
    <source>
        <dbReference type="EMBL" id="HIU27139.1"/>
    </source>
</evidence>
<dbReference type="Pfam" id="PF22599">
    <property type="entry name" value="SecDF_P1_head"/>
    <property type="match status" value="1"/>
</dbReference>
<dbReference type="GO" id="GO:0006605">
    <property type="term" value="P:protein targeting"/>
    <property type="evidence" value="ECO:0007669"/>
    <property type="project" value="UniProtKB-UniRule"/>
</dbReference>
<feature type="domain" description="SecDF P1 head subdomain" evidence="12">
    <location>
        <begin position="121"/>
        <end position="233"/>
    </location>
</feature>
<comment type="caution">
    <text evidence="13">The sequence shown here is derived from an EMBL/GenBank/DDBJ whole genome shotgun (WGS) entry which is preliminary data.</text>
</comment>
<feature type="transmembrane region" description="Helical" evidence="9">
    <location>
        <begin position="350"/>
        <end position="369"/>
    </location>
</feature>
<dbReference type="HAMAP" id="MF_01463_B">
    <property type="entry name" value="SecD_B"/>
    <property type="match status" value="1"/>
</dbReference>
<dbReference type="InterPro" id="IPR022645">
    <property type="entry name" value="SecD/SecF_bac"/>
</dbReference>
<feature type="domain" description="Protein export membrane protein SecD/SecF C-terminal" evidence="11">
    <location>
        <begin position="538"/>
        <end position="714"/>
    </location>
</feature>
<protein>
    <recommendedName>
        <fullName evidence="9 10">Multifunctional fusion protein</fullName>
    </recommendedName>
    <domain>
        <recommendedName>
            <fullName evidence="9">Protein translocase subunit SecD</fullName>
        </recommendedName>
    </domain>
    <domain>
        <recommendedName>
            <fullName evidence="10">Protein-export membrane protein SecF</fullName>
        </recommendedName>
    </domain>
</protein>
<evidence type="ECO:0000256" key="3">
    <source>
        <dbReference type="ARBA" id="ARBA00022475"/>
    </source>
</evidence>
<feature type="transmembrane region" description="Helical" evidence="9">
    <location>
        <begin position="256"/>
        <end position="276"/>
    </location>
</feature>
<keyword evidence="8 9" id="KW-0472">Membrane</keyword>
<proteinExistence type="inferred from homology"/>
<evidence type="ECO:0000256" key="4">
    <source>
        <dbReference type="ARBA" id="ARBA00022692"/>
    </source>
</evidence>
<comment type="similarity">
    <text evidence="9">Belongs to the SecD/SecF family. SecD subfamily.</text>
</comment>
<dbReference type="SUPFAM" id="SSF82866">
    <property type="entry name" value="Multidrug efflux transporter AcrB transmembrane domain"/>
    <property type="match status" value="2"/>
</dbReference>
<organism evidence="13 14">
    <name type="scientific">Candidatus Fimisoma avicola</name>
    <dbReference type="NCBI Taxonomy" id="2840826"/>
    <lineage>
        <taxon>Bacteria</taxon>
        <taxon>Bacillati</taxon>
        <taxon>Bacillota</taxon>
        <taxon>Clostridia</taxon>
        <taxon>Eubacteriales</taxon>
        <taxon>Candidatus Fimisoma</taxon>
    </lineage>
</organism>
<name>A0A9D1I2T4_9FIRM</name>
<evidence type="ECO:0000256" key="8">
    <source>
        <dbReference type="ARBA" id="ARBA00023136"/>
    </source>
</evidence>
<dbReference type="GO" id="GO:0065002">
    <property type="term" value="P:intracellular protein transmembrane transport"/>
    <property type="evidence" value="ECO:0007669"/>
    <property type="project" value="UniProtKB-UniRule"/>
</dbReference>
<comment type="subcellular location">
    <subcellularLocation>
        <location evidence="1 9">Cell membrane</location>
        <topology evidence="1 9">Multi-pass membrane protein</topology>
    </subcellularLocation>
</comment>
<feature type="transmembrane region" description="Helical" evidence="9">
    <location>
        <begin position="663"/>
        <end position="681"/>
    </location>
</feature>
<keyword evidence="3 9" id="KW-1003">Cell membrane</keyword>
<dbReference type="EMBL" id="DVMO01000033">
    <property type="protein sequence ID" value="HIU27139.1"/>
    <property type="molecule type" value="Genomic_DNA"/>
</dbReference>
<evidence type="ECO:0000256" key="9">
    <source>
        <dbReference type="HAMAP-Rule" id="MF_01463"/>
    </source>
</evidence>
<keyword evidence="5 9" id="KW-0653">Protein transport</keyword>
<dbReference type="InterPro" id="IPR005665">
    <property type="entry name" value="SecF_bac"/>
</dbReference>
<keyword evidence="4 9" id="KW-0812">Transmembrane</keyword>
<dbReference type="Pfam" id="PF07549">
    <property type="entry name" value="Sec_GG"/>
    <property type="match status" value="1"/>
</dbReference>